<feature type="compositionally biased region" description="Polar residues" evidence="2">
    <location>
        <begin position="412"/>
        <end position="427"/>
    </location>
</feature>
<feature type="region of interest" description="Disordered" evidence="2">
    <location>
        <begin position="61"/>
        <end position="153"/>
    </location>
</feature>
<feature type="compositionally biased region" description="Low complexity" evidence="2">
    <location>
        <begin position="129"/>
        <end position="139"/>
    </location>
</feature>
<feature type="compositionally biased region" description="Polar residues" evidence="2">
    <location>
        <begin position="885"/>
        <end position="897"/>
    </location>
</feature>
<feature type="compositionally biased region" description="Polar residues" evidence="2">
    <location>
        <begin position="825"/>
        <end position="837"/>
    </location>
</feature>
<feature type="region of interest" description="Disordered" evidence="2">
    <location>
        <begin position="531"/>
        <end position="553"/>
    </location>
</feature>
<feature type="region of interest" description="Disordered" evidence="2">
    <location>
        <begin position="910"/>
        <end position="978"/>
    </location>
</feature>
<feature type="region of interest" description="Disordered" evidence="2">
    <location>
        <begin position="1"/>
        <end position="37"/>
    </location>
</feature>
<feature type="region of interest" description="Disordered" evidence="2">
    <location>
        <begin position="407"/>
        <end position="437"/>
    </location>
</feature>
<evidence type="ECO:0000256" key="2">
    <source>
        <dbReference type="SAM" id="MobiDB-lite"/>
    </source>
</evidence>
<feature type="region of interest" description="Disordered" evidence="2">
    <location>
        <begin position="747"/>
        <end position="794"/>
    </location>
</feature>
<dbReference type="Proteomes" id="UP001194696">
    <property type="component" value="Unassembled WGS sequence"/>
</dbReference>
<feature type="compositionally biased region" description="Low complexity" evidence="2">
    <location>
        <begin position="1044"/>
        <end position="1058"/>
    </location>
</feature>
<feature type="region of interest" description="Disordered" evidence="2">
    <location>
        <begin position="816"/>
        <end position="840"/>
    </location>
</feature>
<organism evidence="3 4">
    <name type="scientific">Linnemannia gamsii</name>
    <dbReference type="NCBI Taxonomy" id="64522"/>
    <lineage>
        <taxon>Eukaryota</taxon>
        <taxon>Fungi</taxon>
        <taxon>Fungi incertae sedis</taxon>
        <taxon>Mucoromycota</taxon>
        <taxon>Mortierellomycotina</taxon>
        <taxon>Mortierellomycetes</taxon>
        <taxon>Mortierellales</taxon>
        <taxon>Mortierellaceae</taxon>
        <taxon>Linnemannia</taxon>
    </lineage>
</organism>
<feature type="region of interest" description="Disordered" evidence="2">
    <location>
        <begin position="1006"/>
        <end position="1070"/>
    </location>
</feature>
<evidence type="ECO:0000256" key="1">
    <source>
        <dbReference type="SAM" id="Coils"/>
    </source>
</evidence>
<feature type="compositionally biased region" description="Low complexity" evidence="2">
    <location>
        <begin position="961"/>
        <end position="978"/>
    </location>
</feature>
<feature type="region of interest" description="Disordered" evidence="2">
    <location>
        <begin position="291"/>
        <end position="317"/>
    </location>
</feature>
<accession>A0ABQ7KGB3</accession>
<feature type="compositionally biased region" description="Low complexity" evidence="2">
    <location>
        <begin position="61"/>
        <end position="70"/>
    </location>
</feature>
<keyword evidence="1" id="KW-0175">Coiled coil</keyword>
<feature type="compositionally biased region" description="Low complexity" evidence="2">
    <location>
        <begin position="923"/>
        <end position="936"/>
    </location>
</feature>
<feature type="region of interest" description="Disordered" evidence="2">
    <location>
        <begin position="685"/>
        <end position="718"/>
    </location>
</feature>
<feature type="compositionally biased region" description="Polar residues" evidence="2">
    <location>
        <begin position="297"/>
        <end position="317"/>
    </location>
</feature>
<feature type="compositionally biased region" description="Polar residues" evidence="2">
    <location>
        <begin position="82"/>
        <end position="114"/>
    </location>
</feature>
<feature type="coiled-coil region" evidence="1">
    <location>
        <begin position="168"/>
        <end position="195"/>
    </location>
</feature>
<keyword evidence="4" id="KW-1185">Reference proteome</keyword>
<feature type="compositionally biased region" description="Low complexity" evidence="2">
    <location>
        <begin position="572"/>
        <end position="581"/>
    </location>
</feature>
<feature type="compositionally biased region" description="Low complexity" evidence="2">
    <location>
        <begin position="759"/>
        <end position="768"/>
    </location>
</feature>
<proteinExistence type="predicted"/>
<comment type="caution">
    <text evidence="3">The sequence shown here is derived from an EMBL/GenBank/DDBJ whole genome shotgun (WGS) entry which is preliminary data.</text>
</comment>
<gene>
    <name evidence="3" type="ORF">BGZ96_006018</name>
</gene>
<protein>
    <submittedName>
        <fullName evidence="3">Uncharacterized protein</fullName>
    </submittedName>
</protein>
<feature type="compositionally biased region" description="Basic and acidic residues" evidence="2">
    <location>
        <begin position="1"/>
        <end position="10"/>
    </location>
</feature>
<feature type="region of interest" description="Disordered" evidence="2">
    <location>
        <begin position="877"/>
        <end position="897"/>
    </location>
</feature>
<dbReference type="EMBL" id="JAAAIM010000029">
    <property type="protein sequence ID" value="KAG0297509.1"/>
    <property type="molecule type" value="Genomic_DNA"/>
</dbReference>
<reference evidence="3 4" key="1">
    <citation type="journal article" date="2020" name="Fungal Divers.">
        <title>Resolving the Mortierellaceae phylogeny through synthesis of multi-gene phylogenetics and phylogenomics.</title>
        <authorList>
            <person name="Vandepol N."/>
            <person name="Liber J."/>
            <person name="Desiro A."/>
            <person name="Na H."/>
            <person name="Kennedy M."/>
            <person name="Barry K."/>
            <person name="Grigoriev I.V."/>
            <person name="Miller A.N."/>
            <person name="O'Donnell K."/>
            <person name="Stajich J.E."/>
            <person name="Bonito G."/>
        </authorList>
    </citation>
    <scope>NUCLEOTIDE SEQUENCE [LARGE SCALE GENOMIC DNA]</scope>
    <source>
        <strain evidence="3 4">AD045</strain>
    </source>
</reference>
<feature type="region of interest" description="Disordered" evidence="2">
    <location>
        <begin position="572"/>
        <end position="603"/>
    </location>
</feature>
<evidence type="ECO:0000313" key="3">
    <source>
        <dbReference type="EMBL" id="KAG0297509.1"/>
    </source>
</evidence>
<feature type="region of interest" description="Disordered" evidence="2">
    <location>
        <begin position="203"/>
        <end position="234"/>
    </location>
</feature>
<feature type="compositionally biased region" description="Low complexity" evidence="2">
    <location>
        <begin position="15"/>
        <end position="30"/>
    </location>
</feature>
<name>A0ABQ7KGB3_9FUNG</name>
<evidence type="ECO:0000313" key="4">
    <source>
        <dbReference type="Proteomes" id="UP001194696"/>
    </source>
</evidence>
<sequence>MRARALDKVNARKTSASNLSGSSGNLPGSNDYNPYRRSFTAGSSDAISNSRISSAQEAAAAGGAGATTTGSKIKRRSFGASDRSQSLRITTVGNTSNSNSATKSEAQHNNSLTPPTLLRKRTSGPVKSQQLQPQQLQQPHHTLFTSEDDSEVPGQTIYQDRTRYASEGGVLVSEIKALKARVQELEQERMDRSLTGLSVQSPQVMTPKSMDHSTTTATSFPSVNDSHQQQSSTFTMSHSEKLQQIIQKHRGSSVSLDLANPLRSPLISAMSDNEASKDVLSTRTAAAIGGGRLEPSLSITSPARSPLLPSSTPRQPTTQHVDLLNIALKNYEKWSGTTTTGTGTNLSFQAISRVVTNAISMNQTIRAWVNADVSLVESSSMNALQRASDEQIRSLTEFLLAATRTPHLTAADRTNNSNNPTSDTESVNGGGSVIIRPYSPRQSTAMHHRFGQGQRLSLGMVANELGAGGYDANPPYPTRPLSTAVTEPYEILTAVGEGGGAAESGAHTVGNGIASSGYLTRTSSIASSNFFEPRARSTGPNVRHSQGGYASDYSYDRHLTSTFQGLGLSRNQLHQQHQQQQQGGGALSSRENSPPQEEPRGMAPRRQASGLLMMNAQPTSIAPVRNLQSLQNLPLVVAGGEGATAEQQQLARRQASVRNIMARYSQGAKSPNVSGLEQQGGDLQDSVIDQSQGNGTGRPLSRSLQYDDGGPRSPVFNPRQVAVGSFTQDQQQYRYRQQLLRQDDVMSASEGSFGPGHEQTQTQAQAQARMGGQIRRPLSQQDHHRSMTASRLSEPAENRYGSLGVRAGQRYAQERTGAFSEDENASASDWGSGSQRGNRGVVVVNPQRASMDSYTTRLKQFRGRHEQQLPFHQEGLSFEEPYSDNGHQSRQGRQQYQEAFSEGVVDVDAGDALSTGPVPRFAQRQTRYQTQTQSQYLDKPSQHRQGPQQHQYHHHQDMMMSTPSLPSPNSSPSSSARLDAPSLMMSLSNHGQGGGLVGTSVASSSSLSSLGGNGVDGRYHLSPRGPAGAKTFPRQGLVGLNGEDQQQQQFDQGSYQGQRRVPMAALQTAQ</sequence>